<sequence>MENVGEIELEAVAGEGGEREEIVGVAERTLESPCLSMSNHLNEDAKALTNASISSSWCMNNAGSDSKVQPSHICGSTARTWEWVGGNTTSTVAEWNLICDRNFLAVIPTSLFFIGTILGNQTLFSCNYNSMK</sequence>
<comment type="caution">
    <text evidence="1">The sequence shown here is derived from an EMBL/GenBank/DDBJ whole genome shotgun (WGS) entry which is preliminary data.</text>
</comment>
<accession>A0ABR2SJH6</accession>
<gene>
    <name evidence="1" type="ORF">V6N11_038247</name>
</gene>
<protein>
    <submittedName>
        <fullName evidence="1">Uncharacterized protein</fullName>
    </submittedName>
</protein>
<organism evidence="1 2">
    <name type="scientific">Hibiscus sabdariffa</name>
    <name type="common">roselle</name>
    <dbReference type="NCBI Taxonomy" id="183260"/>
    <lineage>
        <taxon>Eukaryota</taxon>
        <taxon>Viridiplantae</taxon>
        <taxon>Streptophyta</taxon>
        <taxon>Embryophyta</taxon>
        <taxon>Tracheophyta</taxon>
        <taxon>Spermatophyta</taxon>
        <taxon>Magnoliopsida</taxon>
        <taxon>eudicotyledons</taxon>
        <taxon>Gunneridae</taxon>
        <taxon>Pentapetalae</taxon>
        <taxon>rosids</taxon>
        <taxon>malvids</taxon>
        <taxon>Malvales</taxon>
        <taxon>Malvaceae</taxon>
        <taxon>Malvoideae</taxon>
        <taxon>Hibiscus</taxon>
    </lineage>
</organism>
<reference evidence="1 2" key="1">
    <citation type="journal article" date="2024" name="G3 (Bethesda)">
        <title>Genome assembly of Hibiscus sabdariffa L. provides insights into metabolisms of medicinal natural products.</title>
        <authorList>
            <person name="Kim T."/>
        </authorList>
    </citation>
    <scope>NUCLEOTIDE SEQUENCE [LARGE SCALE GENOMIC DNA]</scope>
    <source>
        <strain evidence="1">TK-2024</strain>
        <tissue evidence="1">Old leaves</tissue>
    </source>
</reference>
<dbReference type="Proteomes" id="UP001396334">
    <property type="component" value="Unassembled WGS sequence"/>
</dbReference>
<name>A0ABR2SJH6_9ROSI</name>
<proteinExistence type="predicted"/>
<evidence type="ECO:0000313" key="1">
    <source>
        <dbReference type="EMBL" id="KAK9025378.1"/>
    </source>
</evidence>
<evidence type="ECO:0000313" key="2">
    <source>
        <dbReference type="Proteomes" id="UP001396334"/>
    </source>
</evidence>
<keyword evidence="2" id="KW-1185">Reference proteome</keyword>
<dbReference type="EMBL" id="JBBPBN010000013">
    <property type="protein sequence ID" value="KAK9025378.1"/>
    <property type="molecule type" value="Genomic_DNA"/>
</dbReference>